<dbReference type="Pfam" id="PF24237">
    <property type="entry name" value="INO80E"/>
    <property type="match status" value="1"/>
</dbReference>
<feature type="compositionally biased region" description="Polar residues" evidence="2">
    <location>
        <begin position="261"/>
        <end position="276"/>
    </location>
</feature>
<evidence type="ECO:0000256" key="2">
    <source>
        <dbReference type="SAM" id="MobiDB-lite"/>
    </source>
</evidence>
<feature type="compositionally biased region" description="Polar residues" evidence="2">
    <location>
        <begin position="775"/>
        <end position="808"/>
    </location>
</feature>
<evidence type="ECO:0000256" key="1">
    <source>
        <dbReference type="SAM" id="Coils"/>
    </source>
</evidence>
<feature type="compositionally biased region" description="Low complexity" evidence="2">
    <location>
        <begin position="66"/>
        <end position="93"/>
    </location>
</feature>
<name>A0A2A2KVS1_9BILA</name>
<feature type="compositionally biased region" description="Polar residues" evidence="2">
    <location>
        <begin position="51"/>
        <end position="65"/>
    </location>
</feature>
<feature type="compositionally biased region" description="Low complexity" evidence="2">
    <location>
        <begin position="235"/>
        <end position="260"/>
    </location>
</feature>
<dbReference type="GO" id="GO:0031011">
    <property type="term" value="C:Ino80 complex"/>
    <property type="evidence" value="ECO:0007669"/>
    <property type="project" value="InterPro"/>
</dbReference>
<dbReference type="STRING" id="2018661.A0A2A2KVS1"/>
<feature type="compositionally biased region" description="Low complexity" evidence="2">
    <location>
        <begin position="364"/>
        <end position="374"/>
    </location>
</feature>
<feature type="compositionally biased region" description="Low complexity" evidence="2">
    <location>
        <begin position="1004"/>
        <end position="1055"/>
    </location>
</feature>
<feature type="compositionally biased region" description="Polar residues" evidence="2">
    <location>
        <begin position="1"/>
        <end position="25"/>
    </location>
</feature>
<evidence type="ECO:0000313" key="4">
    <source>
        <dbReference type="EMBL" id="PAV77957.1"/>
    </source>
</evidence>
<feature type="compositionally biased region" description="Low complexity" evidence="2">
    <location>
        <begin position="401"/>
        <end position="417"/>
    </location>
</feature>
<reference evidence="4 5" key="1">
    <citation type="journal article" date="2017" name="Curr. Biol.">
        <title>Genome architecture and evolution of a unichromosomal asexual nematode.</title>
        <authorList>
            <person name="Fradin H."/>
            <person name="Zegar C."/>
            <person name="Gutwein M."/>
            <person name="Lucas J."/>
            <person name="Kovtun M."/>
            <person name="Corcoran D."/>
            <person name="Baugh L.R."/>
            <person name="Kiontke K."/>
            <person name="Gunsalus K."/>
            <person name="Fitch D.H."/>
            <person name="Piano F."/>
        </authorList>
    </citation>
    <scope>NUCLEOTIDE SEQUENCE [LARGE SCALE GENOMIC DNA]</scope>
    <source>
        <strain evidence="4">PF1309</strain>
    </source>
</reference>
<feature type="compositionally biased region" description="Low complexity" evidence="2">
    <location>
        <begin position="749"/>
        <end position="766"/>
    </location>
</feature>
<dbReference type="InterPro" id="IPR026678">
    <property type="entry name" value="INO80E"/>
</dbReference>
<organism evidence="4 5">
    <name type="scientific">Diploscapter pachys</name>
    <dbReference type="NCBI Taxonomy" id="2018661"/>
    <lineage>
        <taxon>Eukaryota</taxon>
        <taxon>Metazoa</taxon>
        <taxon>Ecdysozoa</taxon>
        <taxon>Nematoda</taxon>
        <taxon>Chromadorea</taxon>
        <taxon>Rhabditida</taxon>
        <taxon>Rhabditina</taxon>
        <taxon>Rhabditomorpha</taxon>
        <taxon>Rhabditoidea</taxon>
        <taxon>Rhabditidae</taxon>
        <taxon>Diploscapter</taxon>
    </lineage>
</organism>
<comment type="caution">
    <text evidence="4">The sequence shown here is derived from an EMBL/GenBank/DDBJ whole genome shotgun (WGS) entry which is preliminary data.</text>
</comment>
<feature type="compositionally biased region" description="Low complexity" evidence="2">
    <location>
        <begin position="317"/>
        <end position="357"/>
    </location>
</feature>
<keyword evidence="1" id="KW-0175">Coiled coil</keyword>
<dbReference type="OrthoDB" id="5977486at2759"/>
<feature type="compositionally biased region" description="Polar residues" evidence="2">
    <location>
        <begin position="380"/>
        <end position="390"/>
    </location>
</feature>
<feature type="compositionally biased region" description="Pro residues" evidence="2">
    <location>
        <begin position="27"/>
        <end position="36"/>
    </location>
</feature>
<feature type="compositionally biased region" description="Polar residues" evidence="2">
    <location>
        <begin position="915"/>
        <end position="946"/>
    </location>
</feature>
<feature type="compositionally biased region" description="Basic and acidic residues" evidence="2">
    <location>
        <begin position="632"/>
        <end position="641"/>
    </location>
</feature>
<feature type="coiled-coil region" evidence="1">
    <location>
        <begin position="582"/>
        <end position="616"/>
    </location>
</feature>
<feature type="region of interest" description="Disordered" evidence="2">
    <location>
        <begin position="1"/>
        <end position="433"/>
    </location>
</feature>
<accession>A0A2A2KVS1</accession>
<dbReference type="InterPro" id="IPR056515">
    <property type="entry name" value="INO80E_N"/>
</dbReference>
<dbReference type="EMBL" id="LIAE01007638">
    <property type="protein sequence ID" value="PAV77957.1"/>
    <property type="molecule type" value="Genomic_DNA"/>
</dbReference>
<sequence length="1150" mass="124583">MSSSTESAPAGTSANSTHSQSISQTPLPLPLPPLSLPPQRHHSDPLAQIHSPYSSSSPAFNQGMMSASPLGLSSSVGAPSPSPSQSHSASHSPFVPQAQHHPPSPYPGNDAMLPNSGNGKNSTTRRPSSNPSNPISSPLPGNPGNQLQRYLPQGQQQHFHSGTSFPAAMLSPLKDAPMDSRQIKSVPGSPSMYGYAPSPVMNRLNSYEDSYSNHSSPISNGPQQMMPNGAGVHMQQQQQQPMTSAPNGHHSQQPQGPPSQLQRILNTPQFPPNSSAAPPPYQGSKMSYQGPNSAPQNSPRKADSLMLPPPMLPPHKAQNSPQTQQSPAASASSPAPPTTTTMPLLQTALQRAQPNQRQTEETQNETQQQRGQNPSLISKILSSDRSQIPQPQIVENHPAPGQFNQQMPEQQQMHGGMNYRPPPPQGQGQVNAEPQPSRVIEMLNKPPHPHAPIGPPPMQHPPDFHPQLMPPPQPLIHGQIPGPMRPPPMPGDLPESASSLLMPAPGIQSIESEDMDFNQFGPENCQPGSSTQFLSSTAAAEAEKQMLMKQGFTPQGLSHILSNTKKRNMPVKTEYRECKKKFKFLVYENECYQEEIRNLQRKLLKLSRDKNFLLDRLQNFEKLSDSSDDDSDGSKVEDEKPKIKRRVRNIAPATAQSQSTRKRALPANPAAGILDGAGSSSGGKCSNEHSPSLSPSPATTPLPSASSAFPPQFPPNASPNMRQFGAQGRQQQQQNMRSPMRMPPPNLPSPHSMRYANPQQQNQQQQSFVHPGSTRGVQQRSSQEQASSPCVDGQNMSPSNSINQTIQRVVNAAMSSSSASHSSTSASISMSHPHPPMQHSPAGFHPAYPPNMGPPHMMQHQGGYPPMHQNMPPQMSSSQPPHNMMPSQPMSSPHHSHPHQQQAAGPSHAHPYGHPQQQMMGPSPVTAPSSAGNLPMSIVSSVTTTRPRVRQRKRASTARQEDASGFPPLDTDPEKIIKEIKNAHALKEASRASLLAQGQNKPTPSGRKSNSFSSPSPSAPSSTAGISQAIPSPSAPSAQQIPVSIVNSSNANSVKKSNEEDRQNGNGQRMPMIQEEKAQNEPFIQSTDQQKPTDVEMTEENSKKRQENPESSPSQRPNGLLENEEGQIEQEKEVQRDNPQQQQQQQQQQQ</sequence>
<dbReference type="AlphaFoldDB" id="A0A2A2KVS1"/>
<feature type="compositionally biased region" description="Basic residues" evidence="2">
    <location>
        <begin position="947"/>
        <end position="956"/>
    </location>
</feature>
<feature type="region of interest" description="Disordered" evidence="2">
    <location>
        <begin position="623"/>
        <end position="974"/>
    </location>
</feature>
<feature type="compositionally biased region" description="Polar residues" evidence="2">
    <location>
        <begin position="1082"/>
        <end position="1092"/>
    </location>
</feature>
<keyword evidence="5" id="KW-1185">Reference proteome</keyword>
<feature type="compositionally biased region" description="Low complexity" evidence="2">
    <location>
        <begin position="121"/>
        <end position="157"/>
    </location>
</feature>
<protein>
    <recommendedName>
        <fullName evidence="3">INO80 complex subunit E N-terminal domain-containing protein</fullName>
    </recommendedName>
</protein>
<dbReference type="Proteomes" id="UP000218231">
    <property type="component" value="Unassembled WGS sequence"/>
</dbReference>
<feature type="domain" description="INO80 complex subunit E N-terminal" evidence="3">
    <location>
        <begin position="572"/>
        <end position="617"/>
    </location>
</feature>
<dbReference type="PANTHER" id="PTHR21812:SF1">
    <property type="entry name" value="INO80 COMPLEX SUBUNIT E"/>
    <property type="match status" value="1"/>
</dbReference>
<feature type="compositionally biased region" description="Low complexity" evidence="2">
    <location>
        <begin position="865"/>
        <end position="893"/>
    </location>
</feature>
<feature type="compositionally biased region" description="Polar residues" evidence="2">
    <location>
        <begin position="284"/>
        <end position="299"/>
    </location>
</feature>
<feature type="compositionally biased region" description="Low complexity" evidence="2">
    <location>
        <begin position="727"/>
        <end position="740"/>
    </location>
</feature>
<proteinExistence type="predicted"/>
<gene>
    <name evidence="4" type="ORF">WR25_20106</name>
</gene>
<feature type="compositionally biased region" description="Low complexity" evidence="2">
    <location>
        <begin position="812"/>
        <end position="832"/>
    </location>
</feature>
<dbReference type="GO" id="GO:0006338">
    <property type="term" value="P:chromatin remodeling"/>
    <property type="evidence" value="ECO:0007669"/>
    <property type="project" value="InterPro"/>
</dbReference>
<evidence type="ECO:0000313" key="5">
    <source>
        <dbReference type="Proteomes" id="UP000218231"/>
    </source>
</evidence>
<feature type="compositionally biased region" description="Polar residues" evidence="2">
    <location>
        <begin position="203"/>
        <end position="226"/>
    </location>
</feature>
<evidence type="ECO:0000259" key="3">
    <source>
        <dbReference type="Pfam" id="PF24237"/>
    </source>
</evidence>
<feature type="region of interest" description="Disordered" evidence="2">
    <location>
        <begin position="988"/>
        <end position="1150"/>
    </location>
</feature>
<dbReference type="PANTHER" id="PTHR21812">
    <property type="entry name" value="INO80 COMPLEX SUBUNIT E"/>
    <property type="match status" value="1"/>
</dbReference>
<feature type="compositionally biased region" description="Low complexity" evidence="2">
    <location>
        <begin position="690"/>
        <end position="710"/>
    </location>
</feature>
<feature type="compositionally biased region" description="Low complexity" evidence="2">
    <location>
        <begin position="1140"/>
        <end position="1150"/>
    </location>
</feature>